<dbReference type="GO" id="GO:0030570">
    <property type="term" value="F:pectate lyase activity"/>
    <property type="evidence" value="ECO:0007669"/>
    <property type="project" value="InterPro"/>
</dbReference>
<accession>A0A8J3IQZ8</accession>
<feature type="domain" description="CBM6" evidence="4">
    <location>
        <begin position="370"/>
        <end position="492"/>
    </location>
</feature>
<evidence type="ECO:0000259" key="4">
    <source>
        <dbReference type="PROSITE" id="PS51175"/>
    </source>
</evidence>
<keyword evidence="1 2" id="KW-0456">Lyase</keyword>
<dbReference type="GO" id="GO:0030246">
    <property type="term" value="F:carbohydrate binding"/>
    <property type="evidence" value="ECO:0007669"/>
    <property type="project" value="InterPro"/>
</dbReference>
<dbReference type="GO" id="GO:0005576">
    <property type="term" value="C:extracellular region"/>
    <property type="evidence" value="ECO:0007669"/>
    <property type="project" value="UniProtKB-SubCell"/>
</dbReference>
<feature type="compositionally biased region" description="Polar residues" evidence="3">
    <location>
        <begin position="274"/>
        <end position="287"/>
    </location>
</feature>
<dbReference type="InterPro" id="IPR045032">
    <property type="entry name" value="PEL"/>
</dbReference>
<dbReference type="InterPro" id="IPR011050">
    <property type="entry name" value="Pectin_lyase_fold/virulence"/>
</dbReference>
<evidence type="ECO:0000256" key="2">
    <source>
        <dbReference type="RuleBase" id="RU361173"/>
    </source>
</evidence>
<name>A0A8J3IQZ8_9CHLR</name>
<comment type="caution">
    <text evidence="5">The sequence shown here is derived from an EMBL/GenBank/DDBJ whole genome shotgun (WGS) entry which is preliminary data.</text>
</comment>
<feature type="region of interest" description="Disordered" evidence="3">
    <location>
        <begin position="274"/>
        <end position="293"/>
    </location>
</feature>
<dbReference type="PANTHER" id="PTHR31683">
    <property type="entry name" value="PECTATE LYASE 18-RELATED"/>
    <property type="match status" value="1"/>
</dbReference>
<dbReference type="InterPro" id="IPR012334">
    <property type="entry name" value="Pectin_lyas_fold"/>
</dbReference>
<dbReference type="EMBL" id="BNJK01000002">
    <property type="protein sequence ID" value="GHO99146.1"/>
    <property type="molecule type" value="Genomic_DNA"/>
</dbReference>
<proteinExistence type="inferred from homology"/>
<dbReference type="Pfam" id="PF16990">
    <property type="entry name" value="CBM_35"/>
    <property type="match status" value="1"/>
</dbReference>
<sequence>MHLSFRSVSLRIGLVLTTSVLAAIAFFAIPSTTTRAAAIDQLVGYGAGTTGGAGGSSVTVSSLSALTSAVSGSSAKIVNISGTISGDTDVKVGSNTTILGVGSTGALVGIGLDLDGVSNVIIRNLSISKVLASDTNGDAIHIINGTTKVWVDHNNLFSDRDHDKDYYDGLLDITHAGDNITVSWNRFHDHWKVSLVGHSDSNGSEDTGHLHVTYHHNWFYSVNSRTPSLRFGTGHVYNNYFQNVDDSAIHSRMGAQMLIENNVFSGVSTPITTTGDSSQDGYANATGNDYGGGTPDITQVGSFTKAPYSYTLDATSSVVSSVTANSGVGIVTGGGGSNPTPTPTSSNPTPTPTSGGSTPTPTPTTPTGGSTYQAENGTLSNATVQTSAGGYTGTGYVVFNSVGGYIQWTVNIASAGKYNLTFGYSNSASNSQPCAISVNGSTVKDNMTFKSTGSNSTWSTATTSQTLAAGNNTLRITANASGGPNIDYVQITAA</sequence>
<dbReference type="PANTHER" id="PTHR31683:SF18">
    <property type="entry name" value="PECTATE LYASE 21-RELATED"/>
    <property type="match status" value="1"/>
</dbReference>
<dbReference type="Proteomes" id="UP000597444">
    <property type="component" value="Unassembled WGS sequence"/>
</dbReference>
<dbReference type="PROSITE" id="PS51175">
    <property type="entry name" value="CBM6"/>
    <property type="match status" value="1"/>
</dbReference>
<keyword evidence="2" id="KW-0119">Carbohydrate metabolism</keyword>
<keyword evidence="2" id="KW-0624">Polysaccharide degradation</keyword>
<reference evidence="5" key="1">
    <citation type="submission" date="2020-10" db="EMBL/GenBank/DDBJ databases">
        <title>Taxonomic study of unclassified bacteria belonging to the class Ktedonobacteria.</title>
        <authorList>
            <person name="Yabe S."/>
            <person name="Wang C.M."/>
            <person name="Zheng Y."/>
            <person name="Sakai Y."/>
            <person name="Cavaletti L."/>
            <person name="Monciardini P."/>
            <person name="Donadio S."/>
        </authorList>
    </citation>
    <scope>NUCLEOTIDE SEQUENCE</scope>
    <source>
        <strain evidence="5">ID150040</strain>
    </source>
</reference>
<evidence type="ECO:0000313" key="6">
    <source>
        <dbReference type="Proteomes" id="UP000597444"/>
    </source>
</evidence>
<dbReference type="SUPFAM" id="SSF49785">
    <property type="entry name" value="Galactose-binding domain-like"/>
    <property type="match status" value="1"/>
</dbReference>
<feature type="region of interest" description="Disordered" evidence="3">
    <location>
        <begin position="330"/>
        <end position="375"/>
    </location>
</feature>
<dbReference type="CDD" id="cd04082">
    <property type="entry name" value="CBM35_pectate_lyase-like"/>
    <property type="match status" value="1"/>
</dbReference>
<dbReference type="InterPro" id="IPR005084">
    <property type="entry name" value="CBM6"/>
</dbReference>
<evidence type="ECO:0000256" key="1">
    <source>
        <dbReference type="ARBA" id="ARBA00023239"/>
    </source>
</evidence>
<comment type="similarity">
    <text evidence="2">Belongs to the polysaccharide lyase 1 family.</text>
</comment>
<keyword evidence="6" id="KW-1185">Reference proteome</keyword>
<dbReference type="SMART" id="SM00656">
    <property type="entry name" value="Amb_all"/>
    <property type="match status" value="1"/>
</dbReference>
<dbReference type="InterPro" id="IPR002022">
    <property type="entry name" value="Pec_lyase"/>
</dbReference>
<keyword evidence="2" id="KW-0964">Secreted</keyword>
<dbReference type="Pfam" id="PF00544">
    <property type="entry name" value="Pectate_lyase_4"/>
    <property type="match status" value="1"/>
</dbReference>
<dbReference type="GO" id="GO:0000272">
    <property type="term" value="P:polysaccharide catabolic process"/>
    <property type="evidence" value="ECO:0007669"/>
    <property type="project" value="UniProtKB-KW"/>
</dbReference>
<dbReference type="AlphaFoldDB" id="A0A8J3IQZ8"/>
<dbReference type="Gene3D" id="2.160.20.10">
    <property type="entry name" value="Single-stranded right-handed beta-helix, Pectin lyase-like"/>
    <property type="match status" value="1"/>
</dbReference>
<gene>
    <name evidence="5" type="ORF">KSF_091940</name>
</gene>
<dbReference type="RefSeq" id="WP_220209801.1">
    <property type="nucleotide sequence ID" value="NZ_BNJK01000002.1"/>
</dbReference>
<dbReference type="SUPFAM" id="SSF51126">
    <property type="entry name" value="Pectin lyase-like"/>
    <property type="match status" value="1"/>
</dbReference>
<evidence type="ECO:0000313" key="5">
    <source>
        <dbReference type="EMBL" id="GHO99146.1"/>
    </source>
</evidence>
<organism evidence="5 6">
    <name type="scientific">Reticulibacter mediterranei</name>
    <dbReference type="NCBI Taxonomy" id="2778369"/>
    <lineage>
        <taxon>Bacteria</taxon>
        <taxon>Bacillati</taxon>
        <taxon>Chloroflexota</taxon>
        <taxon>Ktedonobacteria</taxon>
        <taxon>Ktedonobacterales</taxon>
        <taxon>Reticulibacteraceae</taxon>
        <taxon>Reticulibacter</taxon>
    </lineage>
</organism>
<evidence type="ECO:0000256" key="3">
    <source>
        <dbReference type="SAM" id="MobiDB-lite"/>
    </source>
</evidence>
<dbReference type="InterPro" id="IPR008979">
    <property type="entry name" value="Galactose-bd-like_sf"/>
</dbReference>
<dbReference type="Gene3D" id="2.60.120.260">
    <property type="entry name" value="Galactose-binding domain-like"/>
    <property type="match status" value="1"/>
</dbReference>
<comment type="subcellular location">
    <subcellularLocation>
        <location evidence="2">Secreted</location>
    </subcellularLocation>
</comment>
<feature type="compositionally biased region" description="Low complexity" evidence="3">
    <location>
        <begin position="343"/>
        <end position="371"/>
    </location>
</feature>
<protein>
    <recommendedName>
        <fullName evidence="4">CBM6 domain-containing protein</fullName>
    </recommendedName>
</protein>